<dbReference type="RefSeq" id="WP_038216484.1">
    <property type="nucleotide sequence ID" value="NZ_CAWLWN010000184.1"/>
</dbReference>
<name>A0A077N2M7_XENBV</name>
<dbReference type="Proteomes" id="UP000028511">
    <property type="component" value="Unassembled WGS sequence"/>
</dbReference>
<dbReference type="InterPro" id="IPR058652">
    <property type="entry name" value="VapC50_C"/>
</dbReference>
<dbReference type="EMBL" id="CBSW010000121">
    <property type="protein sequence ID" value="CDG96416.1"/>
    <property type="molecule type" value="Genomic_DNA"/>
</dbReference>
<gene>
    <name evidence="3" type="ORF">XBP1_2070072</name>
</gene>
<sequence length="191" mass="21800">MQHSPYPAVLDACVLYPARLRDLLMHLGLAGLYQPKWSDTIQDEWKRNLLKQRSDIKPEVLEQTTILMNTALPDANVTGFELLIEGFRLPDEDDRHVLATAIRANAEVIVTMNLKDFPPQILAEFDIEALHPDEFISDLFDLNHAAALEAVRQQRIALKNPPMSTDEFLYMLLKQGLPMTVKAIDAYRFMV</sequence>
<comment type="caution">
    <text evidence="3">The sequence shown here is derived from an EMBL/GenBank/DDBJ whole genome shotgun (WGS) entry which is preliminary data.</text>
</comment>
<dbReference type="InterPro" id="IPR002716">
    <property type="entry name" value="PIN_dom"/>
</dbReference>
<dbReference type="Pfam" id="PF26343">
    <property type="entry name" value="VapC50_C"/>
    <property type="match status" value="1"/>
</dbReference>
<dbReference type="AlphaFoldDB" id="A0A077N2M7"/>
<protein>
    <submittedName>
        <fullName evidence="3">Uncharacterized protein</fullName>
    </submittedName>
</protein>
<organism evidence="3">
    <name type="scientific">Xenorhabdus bovienii str. puntauvense</name>
    <dbReference type="NCBI Taxonomy" id="1398201"/>
    <lineage>
        <taxon>Bacteria</taxon>
        <taxon>Pseudomonadati</taxon>
        <taxon>Pseudomonadota</taxon>
        <taxon>Gammaproteobacteria</taxon>
        <taxon>Enterobacterales</taxon>
        <taxon>Morganellaceae</taxon>
        <taxon>Xenorhabdus</taxon>
    </lineage>
</organism>
<evidence type="ECO:0000259" key="2">
    <source>
        <dbReference type="Pfam" id="PF26343"/>
    </source>
</evidence>
<proteinExistence type="predicted"/>
<evidence type="ECO:0000259" key="1">
    <source>
        <dbReference type="Pfam" id="PF13470"/>
    </source>
</evidence>
<reference evidence="3" key="1">
    <citation type="submission" date="2013-07" db="EMBL/GenBank/DDBJ databases">
        <title>Sub-species coevolution in mutualistic symbiosis.</title>
        <authorList>
            <person name="Murfin K."/>
            <person name="Klassen J."/>
            <person name="Lee M."/>
            <person name="Forst S."/>
            <person name="Stock P."/>
            <person name="Goodrich-Blair H."/>
        </authorList>
    </citation>
    <scope>NUCLEOTIDE SEQUENCE [LARGE SCALE GENOMIC DNA]</scope>
    <source>
        <strain evidence="3">Puntauvense</strain>
    </source>
</reference>
<accession>A0A077N2M7</accession>
<feature type="domain" description="PIN" evidence="1">
    <location>
        <begin position="8"/>
        <end position="114"/>
    </location>
</feature>
<feature type="domain" description="VapC50 C-terminal" evidence="2">
    <location>
        <begin position="132"/>
        <end position="184"/>
    </location>
</feature>
<dbReference type="HOGENOM" id="CLU_096418_0_1_6"/>
<evidence type="ECO:0000313" key="3">
    <source>
        <dbReference type="EMBL" id="CDG96416.1"/>
    </source>
</evidence>
<dbReference type="Pfam" id="PF13470">
    <property type="entry name" value="PIN_3"/>
    <property type="match status" value="1"/>
</dbReference>